<dbReference type="PROSITE" id="PS00895">
    <property type="entry name" value="3_HYDROXYISOBUT_DH"/>
    <property type="match status" value="1"/>
</dbReference>
<dbReference type="AlphaFoldDB" id="A0A6J6MXH3"/>
<dbReference type="InterPro" id="IPR029154">
    <property type="entry name" value="HIBADH-like_NADP-bd"/>
</dbReference>
<dbReference type="PANTHER" id="PTHR43060">
    <property type="entry name" value="3-HYDROXYISOBUTYRATE DEHYDROGENASE-LIKE 1, MITOCHONDRIAL-RELATED"/>
    <property type="match status" value="1"/>
</dbReference>
<sequence length="305" mass="31825">MSAVAVAAACQNRWHMAQVAFIGLGVMGAPMARHLSGKGHEVTVYNRTAAKADQWVEANGGWCAATPREAAEDADFVFVCVGNDDDLRSVVLGADGALAGMNAGSVLVDHTTASADVARELSIAAAAVGVGFVDAPVSGGQAGAENGVLTVMCGCDDLLVFGKAKAIIAAYSKACELMGDAGAGQLTKMVNQICIAGLVQALAEGINFAQRAGLDVDKVVETIGKGAAQSWQMDNRAITMSRGEFEFGFAVEWMRKDLGICLDEAKRNGARLPVAALVDQFYEQVIARGGKRWDTSSLMHLLAND</sequence>
<feature type="domain" description="3-hydroxyisobutyrate dehydrogenase-like NAD-binding" evidence="5">
    <location>
        <begin position="182"/>
        <end position="301"/>
    </location>
</feature>
<keyword evidence="3" id="KW-0520">NAD</keyword>
<protein>
    <submittedName>
        <fullName evidence="6">Unannotated protein</fullName>
    </submittedName>
</protein>
<dbReference type="Gene3D" id="3.40.50.720">
    <property type="entry name" value="NAD(P)-binding Rossmann-like Domain"/>
    <property type="match status" value="1"/>
</dbReference>
<keyword evidence="2" id="KW-0560">Oxidoreductase</keyword>
<dbReference type="GO" id="GO:0016491">
    <property type="term" value="F:oxidoreductase activity"/>
    <property type="evidence" value="ECO:0007669"/>
    <property type="project" value="UniProtKB-KW"/>
</dbReference>
<evidence type="ECO:0000313" key="6">
    <source>
        <dbReference type="EMBL" id="CAB4678990.1"/>
    </source>
</evidence>
<dbReference type="Pfam" id="PF03446">
    <property type="entry name" value="NAD_binding_2"/>
    <property type="match status" value="1"/>
</dbReference>
<name>A0A6J6MXH3_9ZZZZ</name>
<dbReference type="InterPro" id="IPR036291">
    <property type="entry name" value="NAD(P)-bd_dom_sf"/>
</dbReference>
<evidence type="ECO:0000256" key="3">
    <source>
        <dbReference type="ARBA" id="ARBA00023027"/>
    </source>
</evidence>
<dbReference type="SUPFAM" id="SSF51735">
    <property type="entry name" value="NAD(P)-binding Rossmann-fold domains"/>
    <property type="match status" value="1"/>
</dbReference>
<dbReference type="InterPro" id="IPR015815">
    <property type="entry name" value="HIBADH-related"/>
</dbReference>
<dbReference type="PIRSF" id="PIRSF000103">
    <property type="entry name" value="HIBADH"/>
    <property type="match status" value="1"/>
</dbReference>
<evidence type="ECO:0000259" key="4">
    <source>
        <dbReference type="Pfam" id="PF03446"/>
    </source>
</evidence>
<proteinExistence type="inferred from homology"/>
<reference evidence="6" key="1">
    <citation type="submission" date="2020-05" db="EMBL/GenBank/DDBJ databases">
        <authorList>
            <person name="Chiriac C."/>
            <person name="Salcher M."/>
            <person name="Ghai R."/>
            <person name="Kavagutti S V."/>
        </authorList>
    </citation>
    <scope>NUCLEOTIDE SEQUENCE</scope>
</reference>
<dbReference type="PANTHER" id="PTHR43060:SF15">
    <property type="entry name" value="3-HYDROXYISOBUTYRATE DEHYDROGENASE-LIKE 1, MITOCHONDRIAL-RELATED"/>
    <property type="match status" value="1"/>
</dbReference>
<organism evidence="6">
    <name type="scientific">freshwater metagenome</name>
    <dbReference type="NCBI Taxonomy" id="449393"/>
    <lineage>
        <taxon>unclassified sequences</taxon>
        <taxon>metagenomes</taxon>
        <taxon>ecological metagenomes</taxon>
    </lineage>
</organism>
<dbReference type="EMBL" id="CAEZXM010000006">
    <property type="protein sequence ID" value="CAB4678990.1"/>
    <property type="molecule type" value="Genomic_DNA"/>
</dbReference>
<evidence type="ECO:0000256" key="2">
    <source>
        <dbReference type="ARBA" id="ARBA00023002"/>
    </source>
</evidence>
<dbReference type="GO" id="GO:0051287">
    <property type="term" value="F:NAD binding"/>
    <property type="evidence" value="ECO:0007669"/>
    <property type="project" value="InterPro"/>
</dbReference>
<feature type="domain" description="6-phosphogluconate dehydrogenase NADP-binding" evidence="4">
    <location>
        <begin position="18"/>
        <end position="179"/>
    </location>
</feature>
<dbReference type="Pfam" id="PF14833">
    <property type="entry name" value="NAD_binding_11"/>
    <property type="match status" value="1"/>
</dbReference>
<gene>
    <name evidence="6" type="ORF">UFOPK2366_00070</name>
</gene>
<dbReference type="InterPro" id="IPR008927">
    <property type="entry name" value="6-PGluconate_DH-like_C_sf"/>
</dbReference>
<dbReference type="SUPFAM" id="SSF48179">
    <property type="entry name" value="6-phosphogluconate dehydrogenase C-terminal domain-like"/>
    <property type="match status" value="1"/>
</dbReference>
<dbReference type="InterPro" id="IPR002204">
    <property type="entry name" value="3-OH-isobutyrate_DH-rel_CS"/>
</dbReference>
<evidence type="ECO:0000259" key="5">
    <source>
        <dbReference type="Pfam" id="PF14833"/>
    </source>
</evidence>
<evidence type="ECO:0000256" key="1">
    <source>
        <dbReference type="ARBA" id="ARBA00009080"/>
    </source>
</evidence>
<dbReference type="GO" id="GO:0050661">
    <property type="term" value="F:NADP binding"/>
    <property type="evidence" value="ECO:0007669"/>
    <property type="project" value="InterPro"/>
</dbReference>
<dbReference type="Gene3D" id="1.10.1040.10">
    <property type="entry name" value="N-(1-d-carboxylethyl)-l-norvaline Dehydrogenase, domain 2"/>
    <property type="match status" value="1"/>
</dbReference>
<dbReference type="InterPro" id="IPR013328">
    <property type="entry name" value="6PGD_dom2"/>
</dbReference>
<accession>A0A6J6MXH3</accession>
<comment type="similarity">
    <text evidence="1">Belongs to the HIBADH-related family.</text>
</comment>
<dbReference type="InterPro" id="IPR006115">
    <property type="entry name" value="6PGDH_NADP-bd"/>
</dbReference>